<keyword evidence="7" id="KW-1185">Reference proteome</keyword>
<dbReference type="OrthoDB" id="9808275at2"/>
<feature type="binding site" evidence="3">
    <location>
        <position position="129"/>
    </location>
    <ligand>
        <name>Zn(2+)</name>
        <dbReference type="ChEBI" id="CHEBI:29105"/>
    </ligand>
</feature>
<dbReference type="CDD" id="cd07010">
    <property type="entry name" value="cupin_PMI_type_I_N_bac"/>
    <property type="match status" value="1"/>
</dbReference>
<feature type="domain" description="Phosphomannose isomerase type I catalytic" evidence="5">
    <location>
        <begin position="9"/>
        <end position="119"/>
    </location>
</feature>
<dbReference type="InterPro" id="IPR014628">
    <property type="entry name" value="Man6P_isomerase_Firm_short"/>
</dbReference>
<evidence type="ECO:0000256" key="3">
    <source>
        <dbReference type="PIRSR" id="PIRSR036894-1"/>
    </source>
</evidence>
<protein>
    <submittedName>
        <fullName evidence="6">Putative mannose-6-phosphate isomerase YvyI</fullName>
        <ecNumber evidence="6">5.3.1.8</ecNumber>
    </submittedName>
</protein>
<dbReference type="Pfam" id="PF20511">
    <property type="entry name" value="PMI_typeI_cat"/>
    <property type="match status" value="1"/>
</dbReference>
<keyword evidence="6" id="KW-0413">Isomerase</keyword>
<evidence type="ECO:0000256" key="4">
    <source>
        <dbReference type="PIRSR" id="PIRSR036894-2"/>
    </source>
</evidence>
<evidence type="ECO:0000313" key="6">
    <source>
        <dbReference type="EMBL" id="TWU01328.1"/>
    </source>
</evidence>
<accession>A0A5C6AP96</accession>
<dbReference type="Proteomes" id="UP000320176">
    <property type="component" value="Unassembled WGS sequence"/>
</dbReference>
<dbReference type="InterPro" id="IPR046457">
    <property type="entry name" value="PMI_typeI_cat"/>
</dbReference>
<evidence type="ECO:0000259" key="5">
    <source>
        <dbReference type="Pfam" id="PF20511"/>
    </source>
</evidence>
<evidence type="ECO:0000256" key="2">
    <source>
        <dbReference type="ARBA" id="ARBA00022833"/>
    </source>
</evidence>
<evidence type="ECO:0000256" key="1">
    <source>
        <dbReference type="ARBA" id="ARBA00022723"/>
    </source>
</evidence>
<dbReference type="InterPro" id="IPR011051">
    <property type="entry name" value="RmlC_Cupin_sf"/>
</dbReference>
<dbReference type="InterPro" id="IPR014710">
    <property type="entry name" value="RmlC-like_jellyroll"/>
</dbReference>
<dbReference type="PIRSF" id="PIRSF036894">
    <property type="entry name" value="PMI_Firm_short"/>
    <property type="match status" value="1"/>
</dbReference>
<dbReference type="PANTHER" id="PTHR42742">
    <property type="entry name" value="TRANSCRIPTIONAL REPRESSOR MPRA"/>
    <property type="match status" value="1"/>
</dbReference>
<dbReference type="EC" id="5.3.1.8" evidence="6"/>
<name>A0A5C6AP96_9BACT</name>
<organism evidence="6 7">
    <name type="scientific">Stieleria varia</name>
    <dbReference type="NCBI Taxonomy" id="2528005"/>
    <lineage>
        <taxon>Bacteria</taxon>
        <taxon>Pseudomonadati</taxon>
        <taxon>Planctomycetota</taxon>
        <taxon>Planctomycetia</taxon>
        <taxon>Pirellulales</taxon>
        <taxon>Pirellulaceae</taxon>
        <taxon>Stieleria</taxon>
    </lineage>
</organism>
<dbReference type="AlphaFoldDB" id="A0A5C6AP96"/>
<gene>
    <name evidence="6" type="primary">yvyI</name>
    <name evidence="6" type="ORF">Pla52n_47020</name>
</gene>
<dbReference type="SUPFAM" id="SSF51182">
    <property type="entry name" value="RmlC-like cupins"/>
    <property type="match status" value="1"/>
</dbReference>
<reference evidence="6 7" key="1">
    <citation type="submission" date="2019-02" db="EMBL/GenBank/DDBJ databases">
        <title>Deep-cultivation of Planctomycetes and their phenomic and genomic characterization uncovers novel biology.</title>
        <authorList>
            <person name="Wiegand S."/>
            <person name="Jogler M."/>
            <person name="Boedeker C."/>
            <person name="Pinto D."/>
            <person name="Vollmers J."/>
            <person name="Rivas-Marin E."/>
            <person name="Kohn T."/>
            <person name="Peeters S.H."/>
            <person name="Heuer A."/>
            <person name="Rast P."/>
            <person name="Oberbeckmann S."/>
            <person name="Bunk B."/>
            <person name="Jeske O."/>
            <person name="Meyerdierks A."/>
            <person name="Storesund J.E."/>
            <person name="Kallscheuer N."/>
            <person name="Luecker S."/>
            <person name="Lage O.M."/>
            <person name="Pohl T."/>
            <person name="Merkel B.J."/>
            <person name="Hornburger P."/>
            <person name="Mueller R.-W."/>
            <person name="Bruemmer F."/>
            <person name="Labrenz M."/>
            <person name="Spormann A.M."/>
            <person name="Op Den Camp H."/>
            <person name="Overmann J."/>
            <person name="Amann R."/>
            <person name="Jetten M.S.M."/>
            <person name="Mascher T."/>
            <person name="Medema M.H."/>
            <person name="Devos D.P."/>
            <person name="Kaster A.-K."/>
            <person name="Ovreas L."/>
            <person name="Rohde M."/>
            <person name="Galperin M.Y."/>
            <person name="Jogler C."/>
        </authorList>
    </citation>
    <scope>NUCLEOTIDE SEQUENCE [LARGE SCALE GENOMIC DNA]</scope>
    <source>
        <strain evidence="6 7">Pla52n</strain>
    </source>
</reference>
<keyword evidence="1 3" id="KW-0479">Metal-binding</keyword>
<dbReference type="PANTHER" id="PTHR42742:SF3">
    <property type="entry name" value="FRUCTOKINASE"/>
    <property type="match status" value="1"/>
</dbReference>
<feature type="active site" evidence="4">
    <location>
        <position position="207"/>
    </location>
</feature>
<proteinExistence type="predicted"/>
<dbReference type="EMBL" id="SJPN01000005">
    <property type="protein sequence ID" value="TWU01328.1"/>
    <property type="molecule type" value="Genomic_DNA"/>
</dbReference>
<keyword evidence="2 3" id="KW-0862">Zinc</keyword>
<dbReference type="InterPro" id="IPR051804">
    <property type="entry name" value="Carb_Metab_Reg_Kinase/Isom"/>
</dbReference>
<dbReference type="Gene3D" id="2.60.120.10">
    <property type="entry name" value="Jelly Rolls"/>
    <property type="match status" value="2"/>
</dbReference>
<comment type="cofactor">
    <cofactor evidence="3">
        <name>Zn(2+)</name>
        <dbReference type="ChEBI" id="CHEBI:29105"/>
    </cofactor>
    <text evidence="3">Binds 1 zinc ion per subunit.</text>
</comment>
<feature type="binding site" evidence="3">
    <location>
        <position position="111"/>
    </location>
    <ligand>
        <name>Zn(2+)</name>
        <dbReference type="ChEBI" id="CHEBI:29105"/>
    </ligand>
</feature>
<comment type="caution">
    <text evidence="6">The sequence shown here is derived from an EMBL/GenBank/DDBJ whole genome shotgun (WGS) entry which is preliminary data.</text>
</comment>
<evidence type="ECO:0000313" key="7">
    <source>
        <dbReference type="Proteomes" id="UP000320176"/>
    </source>
</evidence>
<dbReference type="GO" id="GO:0004476">
    <property type="term" value="F:mannose-6-phosphate isomerase activity"/>
    <property type="evidence" value="ECO:0007669"/>
    <property type="project" value="UniProtKB-EC"/>
</dbReference>
<dbReference type="RefSeq" id="WP_146521761.1">
    <property type="nucleotide sequence ID" value="NZ_CP151726.1"/>
</dbReference>
<feature type="binding site" evidence="3">
    <location>
        <position position="187"/>
    </location>
    <ligand>
        <name>Zn(2+)</name>
        <dbReference type="ChEBI" id="CHEBI:29105"/>
    </ligand>
</feature>
<dbReference type="GO" id="GO:0008270">
    <property type="term" value="F:zinc ion binding"/>
    <property type="evidence" value="ECO:0007669"/>
    <property type="project" value="InterPro"/>
</dbReference>
<sequence length="332" mass="35888">MPTPTQNVLRFHPLFKQTIWGGRRLGTSLNKPIGTASDYAESWEIVDHGVDQSVVSHGQLAGASLSDLAQSHAAWLLGTRNGGPNDRSPGLAFPLLLKYLDCNRVLSVQVHPDDDYGATMPVPDKGKTEAWYIVASLPDSLVYAGLKPGVDRQALADAIQAGETESVLHSFHPQPGDCIFIPAGTVHALGAGLLVAEIQQSSDTTFRLFDWNRMGTDGKPRPLHIRESLDVSDYSSGPVSATRSDRARDGWQDLVRCDKFLLQSLETGSQSLGGDDQFHILTVPRGNATLTCGDETHVILTGESILLPAASPECELCVERDSTVLQMQLNTP</sequence>
<dbReference type="GO" id="GO:0005975">
    <property type="term" value="P:carbohydrate metabolic process"/>
    <property type="evidence" value="ECO:0007669"/>
    <property type="project" value="InterPro"/>
</dbReference>